<gene>
    <name evidence="5" type="ORF">PLBR_LOCUS8331</name>
</gene>
<dbReference type="Pfam" id="PF00400">
    <property type="entry name" value="WD40"/>
    <property type="match status" value="4"/>
</dbReference>
<feature type="repeat" description="WD" evidence="3">
    <location>
        <begin position="680"/>
        <end position="709"/>
    </location>
</feature>
<keyword evidence="2" id="KW-0677">Repeat</keyword>
<keyword evidence="5" id="KW-0496">Mitochondrion</keyword>
<reference evidence="5 6" key="1">
    <citation type="submission" date="2018-03" db="EMBL/GenBank/DDBJ databases">
        <authorList>
            <person name="Fogelqvist J."/>
        </authorList>
    </citation>
    <scope>NUCLEOTIDE SEQUENCE [LARGE SCALE GENOMIC DNA]</scope>
</reference>
<dbReference type="InterPro" id="IPR015943">
    <property type="entry name" value="WD40/YVTN_repeat-like_dom_sf"/>
</dbReference>
<organism evidence="5 6">
    <name type="scientific">Plasmodiophora brassicae</name>
    <name type="common">Clubroot disease agent</name>
    <dbReference type="NCBI Taxonomy" id="37360"/>
    <lineage>
        <taxon>Eukaryota</taxon>
        <taxon>Sar</taxon>
        <taxon>Rhizaria</taxon>
        <taxon>Endomyxa</taxon>
        <taxon>Phytomyxea</taxon>
        <taxon>Plasmodiophorida</taxon>
        <taxon>Plasmodiophoridae</taxon>
        <taxon>Plasmodiophora</taxon>
    </lineage>
</organism>
<dbReference type="GO" id="GO:0036064">
    <property type="term" value="C:ciliary basal body"/>
    <property type="evidence" value="ECO:0007669"/>
    <property type="project" value="TreeGrafter"/>
</dbReference>
<name>A0A3P3YLQ6_PLABS</name>
<dbReference type="PANTHER" id="PTHR44499">
    <property type="entry name" value="JOUBERIN"/>
    <property type="match status" value="1"/>
</dbReference>
<dbReference type="AlphaFoldDB" id="A0A3P3YLQ6"/>
<dbReference type="Gene3D" id="2.130.10.10">
    <property type="entry name" value="YVTN repeat-like/Quinoprotein amine dehydrogenase"/>
    <property type="match status" value="1"/>
</dbReference>
<dbReference type="InterPro" id="IPR052803">
    <property type="entry name" value="Cilium-Associated_Jouberin"/>
</dbReference>
<dbReference type="PRINTS" id="PR00320">
    <property type="entry name" value="GPROTEINBRPT"/>
</dbReference>
<evidence type="ECO:0000313" key="5">
    <source>
        <dbReference type="EMBL" id="SPR01116.1"/>
    </source>
</evidence>
<dbReference type="SMART" id="SM00320">
    <property type="entry name" value="WD40"/>
    <property type="match status" value="6"/>
</dbReference>
<dbReference type="SUPFAM" id="SSF50978">
    <property type="entry name" value="WD40 repeat-like"/>
    <property type="match status" value="1"/>
</dbReference>
<dbReference type="PROSITE" id="PS50082">
    <property type="entry name" value="WD_REPEATS_2"/>
    <property type="match status" value="4"/>
</dbReference>
<feature type="repeat" description="WD" evidence="3">
    <location>
        <begin position="528"/>
        <end position="572"/>
    </location>
</feature>
<dbReference type="Proteomes" id="UP000290189">
    <property type="component" value="Unassembled WGS sequence"/>
</dbReference>
<dbReference type="InterPro" id="IPR036322">
    <property type="entry name" value="WD40_repeat_dom_sf"/>
</dbReference>
<evidence type="ECO:0000256" key="4">
    <source>
        <dbReference type="SAM" id="MobiDB-lite"/>
    </source>
</evidence>
<dbReference type="InterPro" id="IPR001680">
    <property type="entry name" value="WD40_rpt"/>
</dbReference>
<dbReference type="CDD" id="cd00200">
    <property type="entry name" value="WD40"/>
    <property type="match status" value="1"/>
</dbReference>
<dbReference type="PROSITE" id="PS50294">
    <property type="entry name" value="WD_REPEATS_REGION"/>
    <property type="match status" value="2"/>
</dbReference>
<feature type="region of interest" description="Disordered" evidence="4">
    <location>
        <begin position="392"/>
        <end position="421"/>
    </location>
</feature>
<dbReference type="InterPro" id="IPR020472">
    <property type="entry name" value="WD40_PAC1"/>
</dbReference>
<dbReference type="PANTHER" id="PTHR44499:SF1">
    <property type="entry name" value="JOUBERIN"/>
    <property type="match status" value="1"/>
</dbReference>
<evidence type="ECO:0000313" key="6">
    <source>
        <dbReference type="Proteomes" id="UP000290189"/>
    </source>
</evidence>
<feature type="repeat" description="WD" evidence="3">
    <location>
        <begin position="486"/>
        <end position="517"/>
    </location>
</feature>
<feature type="repeat" description="WD" evidence="3">
    <location>
        <begin position="573"/>
        <end position="605"/>
    </location>
</feature>
<feature type="compositionally biased region" description="Basic and acidic residues" evidence="4">
    <location>
        <begin position="70"/>
        <end position="87"/>
    </location>
</feature>
<evidence type="ECO:0000256" key="2">
    <source>
        <dbReference type="ARBA" id="ARBA00022737"/>
    </source>
</evidence>
<evidence type="ECO:0000256" key="1">
    <source>
        <dbReference type="ARBA" id="ARBA00022574"/>
    </source>
</evidence>
<keyword evidence="1 3" id="KW-0853">WD repeat</keyword>
<protein>
    <submittedName>
        <fullName evidence="5">Uncharacterized protein</fullName>
    </submittedName>
</protein>
<dbReference type="EMBL" id="OVEO01000016">
    <property type="protein sequence ID" value="SPR01116.1"/>
    <property type="molecule type" value="Genomic_DNA"/>
</dbReference>
<dbReference type="GO" id="GO:0044458">
    <property type="term" value="P:motile cilium assembly"/>
    <property type="evidence" value="ECO:0007669"/>
    <property type="project" value="TreeGrafter"/>
</dbReference>
<accession>A0A3P3YLQ6</accession>
<sequence>MSMAAGAMESPSSPAKPAPTVFDFAEHRRQTRRSVLLSPSETFAGRRRSRMPSAEATRRLSPRRVASPSPDHHAIEMPTPKEKEGRPSGDVAIDVPPEQAPAQSATSHLAGRFLLAFFDCQLGHSIVEWFAMMISAHRQTRRTLEMELADGVVLPPSWAPARPDLIQDMMEQYPLQPILCVSGLRADLLREVPLCMNPVVRVSVVDVQTGQLLEKAHPQWSVVTRYESPGSRILPVQTEPWDIVGRRVLAPVWEEPVIFNESLQHFFQHRVLILFEILDFGPHVNLNMYPSGTLPIAWAFVKPLSASGAPNHGHIRVQLYEYTREAATRERSGALRPYVEYVVQKNCGFVPYPSSLYLNLRGIAPLRSRIVRGKRPRLPTDIEQGRIGYDEMRSKFGPASPTDTPGHARDSAPVSTRQRSNCRQRLRGDPCLVPNEEAGRLSSGTLGAFVVEFSPDGRFVAAACAEYLMFPVKLFDSDGGTLEHTFAGHYGLVHDLAWSADARFLASASADNTVKIWAKERGVSAIASLQHLAFVYSARFVPTHDIDAVVVTAGVDRVVRVWDALQGAVIHELSGHDAPINSIAVDQQGLRMWTGDASGSVKSWDRDLPQSASRFRPVHRLQHPELKDVAITSVRHDPVRDSIVVMARNHLLYVFGVRRYDLRRVLSGVQCDHSAIRAQFSPDGAFVVSGSEDGKVHVWRVASGELVSQIETGYTAACYGVAWHPSQHLIAACSFGGDYPIMVFDCIDGSGAAPDPVASADSPRRQTHLPGAIS</sequence>
<feature type="region of interest" description="Disordered" evidence="4">
    <location>
        <begin position="1"/>
        <end position="89"/>
    </location>
</feature>
<feature type="region of interest" description="Disordered" evidence="4">
    <location>
        <begin position="755"/>
        <end position="774"/>
    </location>
</feature>
<geneLocation type="mitochondrion" evidence="5"/>
<evidence type="ECO:0000256" key="3">
    <source>
        <dbReference type="PROSITE-ProRule" id="PRU00221"/>
    </source>
</evidence>
<proteinExistence type="predicted"/>